<comment type="caution">
    <text evidence="3">The sequence shown here is derived from an EMBL/GenBank/DDBJ whole genome shotgun (WGS) entry which is preliminary data.</text>
</comment>
<dbReference type="PROSITE" id="PS50110">
    <property type="entry name" value="RESPONSE_REGULATORY"/>
    <property type="match status" value="1"/>
</dbReference>
<dbReference type="Gene3D" id="3.40.50.2300">
    <property type="match status" value="1"/>
</dbReference>
<dbReference type="Gene3D" id="1.25.40.10">
    <property type="entry name" value="Tetratricopeptide repeat domain"/>
    <property type="match status" value="1"/>
</dbReference>
<proteinExistence type="predicted"/>
<reference evidence="3" key="1">
    <citation type="submission" date="2021-05" db="EMBL/GenBank/DDBJ databases">
        <title>Molecular characterization for Shewanella algae harboring chromosomal blaOXA-55-like strains isolated from clinical and environment sample.</title>
        <authorList>
            <person name="Ohama Y."/>
            <person name="Aoki K."/>
            <person name="Harada S."/>
            <person name="Moriya K."/>
            <person name="Ishii Y."/>
            <person name="Tateda K."/>
        </authorList>
    </citation>
    <scope>NUCLEOTIDE SEQUENCE</scope>
    <source>
        <strain evidence="3">JCM 11563</strain>
    </source>
</reference>
<dbReference type="RefSeq" id="WP_220781102.1">
    <property type="nucleotide sequence ID" value="NZ_BPEY01000032.1"/>
</dbReference>
<feature type="modified residue" description="4-aspartylphosphate" evidence="1">
    <location>
        <position position="60"/>
    </location>
</feature>
<evidence type="ECO:0000256" key="1">
    <source>
        <dbReference type="PROSITE-ProRule" id="PRU00169"/>
    </source>
</evidence>
<accession>A0ABQ4PEI8</accession>
<keyword evidence="4" id="KW-1185">Reference proteome</keyword>
<gene>
    <name evidence="3" type="ORF">TUM4438_20610</name>
</gene>
<protein>
    <submittedName>
        <fullName evidence="3">Response regulator</fullName>
    </submittedName>
</protein>
<dbReference type="InterPro" id="IPR052048">
    <property type="entry name" value="ST_Response_Regulator"/>
</dbReference>
<dbReference type="PIRSF" id="PIRSF011521">
    <property type="entry name" value="VieB"/>
    <property type="match status" value="1"/>
</dbReference>
<dbReference type="PANTHER" id="PTHR43228:SF1">
    <property type="entry name" value="TWO-COMPONENT RESPONSE REGULATOR ARR22"/>
    <property type="match status" value="1"/>
</dbReference>
<evidence type="ECO:0000259" key="2">
    <source>
        <dbReference type="PROSITE" id="PS50110"/>
    </source>
</evidence>
<feature type="domain" description="Response regulatory" evidence="2">
    <location>
        <begin position="8"/>
        <end position="129"/>
    </location>
</feature>
<dbReference type="CDD" id="cd17589">
    <property type="entry name" value="REC_TPR"/>
    <property type="match status" value="1"/>
</dbReference>
<dbReference type="Pfam" id="PF00072">
    <property type="entry name" value="Response_reg"/>
    <property type="match status" value="1"/>
</dbReference>
<sequence length="544" mass="62349">MQSFQSLKLLIIDDAPTFLFTIRSMLVKLGFIETNLFTAKSAKLALDLAANKQFDVIICDYNFGLGMNGKQLFEELKHLNLLTDKAAFILVTGDNTAATVRPILELKPDEYLLKPLNAVTLKQRLSIAIRRREKLATLFTAERLLDAETGLRLCDEMQPFYPEYYFVIERFRGTFLTILQRHEQAKGVYQSTLTKKELDWAKVGLANSLACLGQVEEAEALINQLLLAAPMDTRVRTEAAHLQLKKSDIPAAIAHLELASKIVPGNSERELVIVNLCLSVEDYAQALERYKLYLDINKETYRNNDFSKLSLIRSLLYAAHNNPNKQALIEEAKHHLRLLLGSNDESISNEIELIKAHISMEVGYYRSALSILRKLHNKKCFQHFYAAYHYAWLLNVMSVENEFEQAIQWCGESLGFEQNQIIFSSKVSMLDGLRDCNKAKKTWLKNKYQMVKDSHLDKLALLETYLLINKKAPLLKTVCLNIIMTLAHVWPGQYGVNQVKVIINRCDNVIKQLYSDEELIKLEYQQHHQAAIDKCRSKIFELTE</sequence>
<organism evidence="3 4">
    <name type="scientific">Shewanella sairae</name>
    <dbReference type="NCBI Taxonomy" id="190310"/>
    <lineage>
        <taxon>Bacteria</taxon>
        <taxon>Pseudomonadati</taxon>
        <taxon>Pseudomonadota</taxon>
        <taxon>Gammaproteobacteria</taxon>
        <taxon>Alteromonadales</taxon>
        <taxon>Shewanellaceae</taxon>
        <taxon>Shewanella</taxon>
    </lineage>
</organism>
<dbReference type="SUPFAM" id="SSF52172">
    <property type="entry name" value="CheY-like"/>
    <property type="match status" value="1"/>
</dbReference>
<dbReference type="EMBL" id="BPEY01000032">
    <property type="protein sequence ID" value="GIU45950.1"/>
    <property type="molecule type" value="Genomic_DNA"/>
</dbReference>
<dbReference type="InterPro" id="IPR014460">
    <property type="entry name" value="Sig_transdc_resp-reg_VieB"/>
</dbReference>
<dbReference type="InterPro" id="IPR001789">
    <property type="entry name" value="Sig_transdc_resp-reg_receiver"/>
</dbReference>
<dbReference type="InterPro" id="IPR011990">
    <property type="entry name" value="TPR-like_helical_dom_sf"/>
</dbReference>
<dbReference type="SMART" id="SM00448">
    <property type="entry name" value="REC"/>
    <property type="match status" value="1"/>
</dbReference>
<evidence type="ECO:0000313" key="3">
    <source>
        <dbReference type="EMBL" id="GIU45950.1"/>
    </source>
</evidence>
<dbReference type="PANTHER" id="PTHR43228">
    <property type="entry name" value="TWO-COMPONENT RESPONSE REGULATOR"/>
    <property type="match status" value="1"/>
</dbReference>
<keyword evidence="1" id="KW-0597">Phosphoprotein</keyword>
<dbReference type="Proteomes" id="UP000887104">
    <property type="component" value="Unassembled WGS sequence"/>
</dbReference>
<evidence type="ECO:0000313" key="4">
    <source>
        <dbReference type="Proteomes" id="UP000887104"/>
    </source>
</evidence>
<dbReference type="InterPro" id="IPR011006">
    <property type="entry name" value="CheY-like_superfamily"/>
</dbReference>
<dbReference type="SUPFAM" id="SSF48452">
    <property type="entry name" value="TPR-like"/>
    <property type="match status" value="1"/>
</dbReference>
<name>A0ABQ4PEI8_9GAMM</name>